<dbReference type="STRING" id="452652.KSE_62070"/>
<dbReference type="Pfam" id="PF19086">
    <property type="entry name" value="Terpene_syn_C_2"/>
    <property type="match status" value="1"/>
</dbReference>
<dbReference type="SFLD" id="SFLDG01020">
    <property type="entry name" value="Terpene_Cyclase_Like_2"/>
    <property type="match status" value="1"/>
</dbReference>
<dbReference type="GO" id="GO:0010333">
    <property type="term" value="F:terpene synthase activity"/>
    <property type="evidence" value="ECO:0007669"/>
    <property type="project" value="InterPro"/>
</dbReference>
<dbReference type="InterPro" id="IPR008949">
    <property type="entry name" value="Isoprenoid_synthase_dom_sf"/>
</dbReference>
<dbReference type="KEGG" id="ksk:KSE_62070"/>
<dbReference type="InterPro" id="IPR034686">
    <property type="entry name" value="Terpene_cyclase-like_2"/>
</dbReference>
<protein>
    <submittedName>
        <fullName evidence="2">Uncharacterized protein</fullName>
    </submittedName>
</protein>
<evidence type="ECO:0000313" key="2">
    <source>
        <dbReference type="EMBL" id="BAJ31972.1"/>
    </source>
</evidence>
<dbReference type="Proteomes" id="UP000007076">
    <property type="component" value="Chromosome"/>
</dbReference>
<evidence type="ECO:0000313" key="3">
    <source>
        <dbReference type="Proteomes" id="UP000007076"/>
    </source>
</evidence>
<sequence length="356" mass="38729">MSPAPAYRLQVEAPQLPHPLSTGSTGSTVSAVSGGVLDALIGRIPVPEPHPHAGALRDEAANWLAGTGLLDRDGIERLLEQEHLELASRCWGDVPLGPALRAGVQWLLLGWILDDHFDRQWLDDPSDEPDRTVRELAALLAPELAPGAVATAPRTALARAFRTLWQDSIALAGPAWRARQTADFRSYLESSLDFRRLHGTTPTVPQYLSHRDQDGAVRCAAGAVELAHRLDLSALFHDHPQLVDLRARLDHLVGWANDLCSYRVEAAVGHGNNLLSALEVHERLPRGAAAAKVAALCAAELDTFEFLADGVARGSHWPPQVRCYVRALVRFAHALLHWTASSVRYRPEAVPPPRGG</sequence>
<evidence type="ECO:0000256" key="1">
    <source>
        <dbReference type="ARBA" id="ARBA00023239"/>
    </source>
</evidence>
<keyword evidence="1" id="KW-0456">Lyase</keyword>
<dbReference type="eggNOG" id="ENOG502ZUAN">
    <property type="taxonomic scope" value="Bacteria"/>
</dbReference>
<keyword evidence="3" id="KW-1185">Reference proteome</keyword>
<dbReference type="SUPFAM" id="SSF48576">
    <property type="entry name" value="Terpenoid synthases"/>
    <property type="match status" value="1"/>
</dbReference>
<proteinExistence type="predicted"/>
<dbReference type="AlphaFoldDB" id="E4N1D8"/>
<gene>
    <name evidence="2" type="ordered locus">KSE_62070</name>
</gene>
<dbReference type="EMBL" id="AP010968">
    <property type="protein sequence ID" value="BAJ31972.1"/>
    <property type="molecule type" value="Genomic_DNA"/>
</dbReference>
<dbReference type="Gene3D" id="1.10.600.10">
    <property type="entry name" value="Farnesyl Diphosphate Synthase"/>
    <property type="match status" value="1"/>
</dbReference>
<dbReference type="SFLD" id="SFLDS00005">
    <property type="entry name" value="Isoprenoid_Synthase_Type_I"/>
    <property type="match status" value="1"/>
</dbReference>
<organism evidence="2 3">
    <name type="scientific">Kitasatospora setae (strain ATCC 33774 / DSM 43861 / JCM 3304 / KCC A-0304 / NBRC 14216 / KM-6054)</name>
    <name type="common">Streptomyces setae</name>
    <dbReference type="NCBI Taxonomy" id="452652"/>
    <lineage>
        <taxon>Bacteria</taxon>
        <taxon>Bacillati</taxon>
        <taxon>Actinomycetota</taxon>
        <taxon>Actinomycetes</taxon>
        <taxon>Kitasatosporales</taxon>
        <taxon>Streptomycetaceae</taxon>
        <taxon>Kitasatospora</taxon>
    </lineage>
</organism>
<reference evidence="2 3" key="1">
    <citation type="journal article" date="2010" name="DNA Res.">
        <title>Genome sequence of Kitasatospora setae NBRC 14216T: an evolutionary snapshot of the family Streptomycetaceae.</title>
        <authorList>
            <person name="Ichikawa N."/>
            <person name="Oguchi A."/>
            <person name="Ikeda H."/>
            <person name="Ishikawa J."/>
            <person name="Kitani S."/>
            <person name="Watanabe Y."/>
            <person name="Nakamura S."/>
            <person name="Katano Y."/>
            <person name="Kishi E."/>
            <person name="Sasagawa M."/>
            <person name="Ankai A."/>
            <person name="Fukui S."/>
            <person name="Hashimoto Y."/>
            <person name="Kamata S."/>
            <person name="Otoguro M."/>
            <person name="Tanikawa S."/>
            <person name="Nihira T."/>
            <person name="Horinouchi S."/>
            <person name="Ohnishi Y."/>
            <person name="Hayakawa M."/>
            <person name="Kuzuyama T."/>
            <person name="Arisawa A."/>
            <person name="Nomoto F."/>
            <person name="Miura H."/>
            <person name="Takahashi Y."/>
            <person name="Fujita N."/>
        </authorList>
    </citation>
    <scope>NUCLEOTIDE SEQUENCE [LARGE SCALE GENOMIC DNA]</scope>
    <source>
        <strain evidence="3">ATCC 33774 / DSM 43861 / JCM 3304 / KCC A-0304 / NBRC 14216 / KM-6054</strain>
    </source>
</reference>
<dbReference type="RefSeq" id="WP_014139268.1">
    <property type="nucleotide sequence ID" value="NC_016109.1"/>
</dbReference>
<name>E4N1D8_KITSK</name>
<accession>E4N1D8</accession>
<dbReference type="PATRIC" id="fig|452652.3.peg.6221"/>
<dbReference type="HOGENOM" id="CLU_777978_0_0_11"/>